<sequence length="222" mass="24812">MSSHDHHHDHGHGHGHGAGHEHDHSHDLEPALQSNLYKQINFEGITTLNEAEPRSGAAIVQKTWDERLNDHPVLESDADEQLLMHVPFAGSCKLYSIIVRTSDTDSAPQTLKLFRNRDDMDFNLASDLKPTQKLTLPKSNDVAEIPLNRALWNGTTSIDLFFEDNHSDGAEDVSRISYLGFKGDFMALNREPVHVLYEAAANPQDHKLIQGLINTNQSMPGQ</sequence>
<dbReference type="InterPro" id="IPR045099">
    <property type="entry name" value="PITH1-like"/>
</dbReference>
<dbReference type="GO" id="GO:0005634">
    <property type="term" value="C:nucleus"/>
    <property type="evidence" value="ECO:0007669"/>
    <property type="project" value="TreeGrafter"/>
</dbReference>
<organism evidence="4 5">
    <name type="scientific">Fonsecaea multimorphosa CBS 102226</name>
    <dbReference type="NCBI Taxonomy" id="1442371"/>
    <lineage>
        <taxon>Eukaryota</taxon>
        <taxon>Fungi</taxon>
        <taxon>Dikarya</taxon>
        <taxon>Ascomycota</taxon>
        <taxon>Pezizomycotina</taxon>
        <taxon>Eurotiomycetes</taxon>
        <taxon>Chaetothyriomycetidae</taxon>
        <taxon>Chaetothyriales</taxon>
        <taxon>Herpotrichiellaceae</taxon>
        <taxon>Fonsecaea</taxon>
    </lineage>
</organism>
<dbReference type="PANTHER" id="PTHR12175">
    <property type="entry name" value="AD039 HT014 THIOREDOXIN FAMILY TRP26"/>
    <property type="match status" value="1"/>
</dbReference>
<evidence type="ECO:0000256" key="1">
    <source>
        <dbReference type="ARBA" id="ARBA00025788"/>
    </source>
</evidence>
<reference evidence="4 5" key="1">
    <citation type="submission" date="2015-01" db="EMBL/GenBank/DDBJ databases">
        <title>The Genome Sequence of Fonsecaea multimorphosa CBS 102226.</title>
        <authorList>
            <consortium name="The Broad Institute Genomics Platform"/>
            <person name="Cuomo C."/>
            <person name="de Hoog S."/>
            <person name="Gorbushina A."/>
            <person name="Stielow B."/>
            <person name="Teixiera M."/>
            <person name="Abouelleil A."/>
            <person name="Chapman S.B."/>
            <person name="Priest M."/>
            <person name="Young S.K."/>
            <person name="Wortman J."/>
            <person name="Nusbaum C."/>
            <person name="Birren B."/>
        </authorList>
    </citation>
    <scope>NUCLEOTIDE SEQUENCE [LARGE SCALE GENOMIC DNA]</scope>
    <source>
        <strain evidence="4 5">CBS 102226</strain>
    </source>
</reference>
<comment type="similarity">
    <text evidence="1">Belongs to the PITHD1 family.</text>
</comment>
<accession>A0A0D2JNI8</accession>
<dbReference type="RefSeq" id="XP_016629020.1">
    <property type="nucleotide sequence ID" value="XM_016779701.1"/>
</dbReference>
<dbReference type="VEuPathDB" id="FungiDB:Z520_09206"/>
<dbReference type="Gene3D" id="2.60.120.470">
    <property type="entry name" value="PITH domain"/>
    <property type="match status" value="1"/>
</dbReference>
<dbReference type="EMBL" id="KN848084">
    <property type="protein sequence ID" value="KIX94897.1"/>
    <property type="molecule type" value="Genomic_DNA"/>
</dbReference>
<feature type="region of interest" description="Disordered" evidence="2">
    <location>
        <begin position="1"/>
        <end position="27"/>
    </location>
</feature>
<dbReference type="Proteomes" id="UP000053411">
    <property type="component" value="Unassembled WGS sequence"/>
</dbReference>
<dbReference type="InterPro" id="IPR010400">
    <property type="entry name" value="PITH_dom"/>
</dbReference>
<evidence type="ECO:0000313" key="4">
    <source>
        <dbReference type="EMBL" id="KIX94897.1"/>
    </source>
</evidence>
<dbReference type="PROSITE" id="PS51532">
    <property type="entry name" value="PITH"/>
    <property type="match status" value="1"/>
</dbReference>
<feature type="compositionally biased region" description="Basic and acidic residues" evidence="2">
    <location>
        <begin position="18"/>
        <end position="27"/>
    </location>
</feature>
<dbReference type="AlphaFoldDB" id="A0A0D2JNI8"/>
<evidence type="ECO:0000256" key="2">
    <source>
        <dbReference type="SAM" id="MobiDB-lite"/>
    </source>
</evidence>
<dbReference type="GeneID" id="27714952"/>
<dbReference type="OrthoDB" id="2635at2759"/>
<dbReference type="InterPro" id="IPR008979">
    <property type="entry name" value="Galactose-bd-like_sf"/>
</dbReference>
<proteinExistence type="inferred from homology"/>
<gene>
    <name evidence="4" type="ORF">Z520_09206</name>
</gene>
<dbReference type="STRING" id="1442371.A0A0D2JNI8"/>
<dbReference type="GO" id="GO:0005737">
    <property type="term" value="C:cytoplasm"/>
    <property type="evidence" value="ECO:0007669"/>
    <property type="project" value="UniProtKB-ARBA"/>
</dbReference>
<name>A0A0D2JNI8_9EURO</name>
<dbReference type="InterPro" id="IPR037047">
    <property type="entry name" value="PITH_dom_sf"/>
</dbReference>
<dbReference type="PANTHER" id="PTHR12175:SF1">
    <property type="entry name" value="PITH DOMAIN-CONTAINING PROTEIN 1"/>
    <property type="match status" value="1"/>
</dbReference>
<evidence type="ECO:0000259" key="3">
    <source>
        <dbReference type="PROSITE" id="PS51532"/>
    </source>
</evidence>
<dbReference type="SUPFAM" id="SSF49785">
    <property type="entry name" value="Galactose-binding domain-like"/>
    <property type="match status" value="1"/>
</dbReference>
<keyword evidence="5" id="KW-1185">Reference proteome</keyword>
<feature type="domain" description="PITH" evidence="3">
    <location>
        <begin position="25"/>
        <end position="201"/>
    </location>
</feature>
<protein>
    <recommendedName>
        <fullName evidence="3">PITH domain-containing protein</fullName>
    </recommendedName>
</protein>
<evidence type="ECO:0000313" key="5">
    <source>
        <dbReference type="Proteomes" id="UP000053411"/>
    </source>
</evidence>
<dbReference type="Pfam" id="PF06201">
    <property type="entry name" value="PITH"/>
    <property type="match status" value="1"/>
</dbReference>